<keyword evidence="1" id="KW-1133">Transmembrane helix</keyword>
<gene>
    <name evidence="3" type="ORF">SAMN04515671_2819</name>
</gene>
<reference evidence="3 4" key="1">
    <citation type="submission" date="2016-10" db="EMBL/GenBank/DDBJ databases">
        <authorList>
            <person name="de Groot N.N."/>
        </authorList>
    </citation>
    <scope>NUCLEOTIDE SEQUENCE [LARGE SCALE GENOMIC DNA]</scope>
    <source>
        <strain evidence="4">P4-7,KCTC 19426,CECT 7604</strain>
    </source>
</reference>
<feature type="transmembrane region" description="Helical" evidence="1">
    <location>
        <begin position="57"/>
        <end position="74"/>
    </location>
</feature>
<dbReference type="Proteomes" id="UP000198741">
    <property type="component" value="Chromosome I"/>
</dbReference>
<dbReference type="AlphaFoldDB" id="A0A1H0PKG8"/>
<protein>
    <submittedName>
        <fullName evidence="3">PH domain-containing protein</fullName>
    </submittedName>
</protein>
<keyword evidence="4" id="KW-1185">Reference proteome</keyword>
<evidence type="ECO:0000313" key="4">
    <source>
        <dbReference type="Proteomes" id="UP000198741"/>
    </source>
</evidence>
<keyword evidence="1" id="KW-0812">Transmembrane</keyword>
<dbReference type="EMBL" id="LT629710">
    <property type="protein sequence ID" value="SDP05597.1"/>
    <property type="molecule type" value="Genomic_DNA"/>
</dbReference>
<accession>A0A1H0PKG8</accession>
<evidence type="ECO:0000256" key="1">
    <source>
        <dbReference type="SAM" id="Phobius"/>
    </source>
</evidence>
<dbReference type="RefSeq" id="WP_090476799.1">
    <property type="nucleotide sequence ID" value="NZ_LT629710.1"/>
</dbReference>
<sequence length="194" mass="21309">MSNTGKPTTEPLLTVRPRKIAIYAAISSAAVVIVMLVVGILLHDTNDGVSFQMSDQIGLAGLGVLIGIAILMMARPTLKVFPEGLLIRNILGENFYEWALIYEVSFPQGAQWALLRMPDDETHPLMAIQLLDRGRAVEALQKVREFHARYAPPPPAAVIPDEATLQALAEQENNRPLGRLEIIDRVKAAKKNPI</sequence>
<evidence type="ECO:0000313" key="3">
    <source>
        <dbReference type="EMBL" id="SDP05597.1"/>
    </source>
</evidence>
<evidence type="ECO:0000259" key="2">
    <source>
        <dbReference type="Pfam" id="PF10756"/>
    </source>
</evidence>
<keyword evidence="1" id="KW-0472">Membrane</keyword>
<dbReference type="STRING" id="1090615.SAMN04515671_2819"/>
<dbReference type="InterPro" id="IPR019692">
    <property type="entry name" value="CFP-6_PH"/>
</dbReference>
<feature type="transmembrane region" description="Helical" evidence="1">
    <location>
        <begin position="20"/>
        <end position="42"/>
    </location>
</feature>
<organism evidence="3 4">
    <name type="scientific">Nakamurella panacisegetis</name>
    <dbReference type="NCBI Taxonomy" id="1090615"/>
    <lineage>
        <taxon>Bacteria</taxon>
        <taxon>Bacillati</taxon>
        <taxon>Actinomycetota</taxon>
        <taxon>Actinomycetes</taxon>
        <taxon>Nakamurellales</taxon>
        <taxon>Nakamurellaceae</taxon>
        <taxon>Nakamurella</taxon>
    </lineage>
</organism>
<proteinExistence type="predicted"/>
<dbReference type="Pfam" id="PF10756">
    <property type="entry name" value="bPH_6"/>
    <property type="match status" value="1"/>
</dbReference>
<feature type="domain" description="Low molecular weight protein antigen 6 PH" evidence="2">
    <location>
        <begin position="75"/>
        <end position="144"/>
    </location>
</feature>
<dbReference type="OrthoDB" id="5191452at2"/>
<name>A0A1H0PKG8_9ACTN</name>